<dbReference type="EnsemblPlants" id="OPUNC03G24070.1">
    <property type="protein sequence ID" value="OPUNC03G24070.1"/>
    <property type="gene ID" value="OPUNC03G24070"/>
</dbReference>
<reference evidence="1" key="2">
    <citation type="submission" date="2018-05" db="EMBL/GenBank/DDBJ databases">
        <title>OpunRS2 (Oryza punctata Reference Sequence Version 2).</title>
        <authorList>
            <person name="Zhang J."/>
            <person name="Kudrna D."/>
            <person name="Lee S."/>
            <person name="Talag J."/>
            <person name="Welchert J."/>
            <person name="Wing R.A."/>
        </authorList>
    </citation>
    <scope>NUCLEOTIDE SEQUENCE [LARGE SCALE GENOMIC DNA]</scope>
</reference>
<accession>A0A0E0KGE7</accession>
<protein>
    <submittedName>
        <fullName evidence="1">Uncharacterized protein</fullName>
    </submittedName>
</protein>
<dbReference type="Proteomes" id="UP000026962">
    <property type="component" value="Chromosome 3"/>
</dbReference>
<name>A0A0E0KGE7_ORYPU</name>
<dbReference type="AlphaFoldDB" id="A0A0E0KGE7"/>
<organism evidence="1">
    <name type="scientific">Oryza punctata</name>
    <name type="common">Red rice</name>
    <dbReference type="NCBI Taxonomy" id="4537"/>
    <lineage>
        <taxon>Eukaryota</taxon>
        <taxon>Viridiplantae</taxon>
        <taxon>Streptophyta</taxon>
        <taxon>Embryophyta</taxon>
        <taxon>Tracheophyta</taxon>
        <taxon>Spermatophyta</taxon>
        <taxon>Magnoliopsida</taxon>
        <taxon>Liliopsida</taxon>
        <taxon>Poales</taxon>
        <taxon>Poaceae</taxon>
        <taxon>BOP clade</taxon>
        <taxon>Oryzoideae</taxon>
        <taxon>Oryzeae</taxon>
        <taxon>Oryzinae</taxon>
        <taxon>Oryza</taxon>
    </lineage>
</organism>
<proteinExistence type="predicted"/>
<keyword evidence="2" id="KW-1185">Reference proteome</keyword>
<evidence type="ECO:0000313" key="2">
    <source>
        <dbReference type="Proteomes" id="UP000026962"/>
    </source>
</evidence>
<dbReference type="HOGENOM" id="CLU_1899594_0_0_1"/>
<reference evidence="1" key="1">
    <citation type="submission" date="2015-04" db="UniProtKB">
        <authorList>
            <consortium name="EnsemblPlants"/>
        </authorList>
    </citation>
    <scope>IDENTIFICATION</scope>
</reference>
<sequence>MGSRFWALNGDDTSDEDEACEEEGEVGLKLDGEVEECMHFVQRALKQGFAADEILKAGEQLLCIGTSPKVISCPEKVSKKKNGRLAKYMARVSEPRMVGDAIADAFKRRRSVNWGSLAIIDVGNGEQLTLAKSR</sequence>
<dbReference type="Gramene" id="OPUNC03G24070.1">
    <property type="protein sequence ID" value="OPUNC03G24070.1"/>
    <property type="gene ID" value="OPUNC03G24070"/>
</dbReference>
<evidence type="ECO:0000313" key="1">
    <source>
        <dbReference type="EnsemblPlants" id="OPUNC03G24070.1"/>
    </source>
</evidence>